<sequence length="261" mass="27589">MTEPRDNAPDSVSDDVLPVTKVPRRGLPGLALVVGDPARADAVAARLTDARLIGENREYRTFRGTWRGVELVVSSHGVGGPGAVCLFAELAEAGVHTLLRYGTTGALRRDIQDGDLVIAEAAVRDDGVSQQLVHPEFPAFATPEATLALAAAAREHGARHRRGVVWTRAAFSPGVLTLPVDEYVRAGVLAIEMEMSALYVFAALRGLRAGGALVVDGYAGNDDVDATTYAPHRQVVVDAVRRSADVVLDALVALQENGEPA</sequence>
<dbReference type="GO" id="GO:0009116">
    <property type="term" value="P:nucleoside metabolic process"/>
    <property type="evidence" value="ECO:0007669"/>
    <property type="project" value="InterPro"/>
</dbReference>
<evidence type="ECO:0000259" key="4">
    <source>
        <dbReference type="Pfam" id="PF01048"/>
    </source>
</evidence>
<keyword evidence="6" id="KW-1185">Reference proteome</keyword>
<proteinExistence type="predicted"/>
<keyword evidence="5" id="KW-0808">Transferase</keyword>
<gene>
    <name evidence="5" type="ORF">TL08_12725</name>
</gene>
<feature type="domain" description="Nucleoside phosphorylase" evidence="4">
    <location>
        <begin position="31"/>
        <end position="250"/>
    </location>
</feature>
<keyword evidence="5" id="KW-0328">Glycosyltransferase</keyword>
<evidence type="ECO:0000256" key="1">
    <source>
        <dbReference type="ARBA" id="ARBA00011888"/>
    </source>
</evidence>
<dbReference type="KEGG" id="ahm:TL08_12725"/>
<reference evidence="6" key="1">
    <citation type="submission" date="2016-03" db="EMBL/GenBank/DDBJ databases">
        <title>Complete genome sequence of the type strain Actinoalloteichus hymeniacidonis DSM 45092.</title>
        <authorList>
            <person name="Schaffert L."/>
            <person name="Albersmeier A."/>
            <person name="Winkler A."/>
            <person name="Kalinowski J."/>
            <person name="Zotchev S."/>
            <person name="Ruckert C."/>
        </authorList>
    </citation>
    <scope>NUCLEOTIDE SEQUENCE [LARGE SCALE GENOMIC DNA]</scope>
    <source>
        <strain evidence="6">HPA177(T) (DSM 45092(T))</strain>
    </source>
</reference>
<evidence type="ECO:0000256" key="2">
    <source>
        <dbReference type="ARBA" id="ARBA00021980"/>
    </source>
</evidence>
<dbReference type="GO" id="GO:0004850">
    <property type="term" value="F:uridine phosphorylase activity"/>
    <property type="evidence" value="ECO:0007669"/>
    <property type="project" value="UniProtKB-EC"/>
</dbReference>
<dbReference type="Pfam" id="PF01048">
    <property type="entry name" value="PNP_UDP_1"/>
    <property type="match status" value="1"/>
</dbReference>
<dbReference type="Proteomes" id="UP000095210">
    <property type="component" value="Chromosome"/>
</dbReference>
<comment type="catalytic activity">
    <reaction evidence="3">
        <text>uridine + phosphate = alpha-D-ribose 1-phosphate + uracil</text>
        <dbReference type="Rhea" id="RHEA:24388"/>
        <dbReference type="ChEBI" id="CHEBI:16704"/>
        <dbReference type="ChEBI" id="CHEBI:17568"/>
        <dbReference type="ChEBI" id="CHEBI:43474"/>
        <dbReference type="ChEBI" id="CHEBI:57720"/>
        <dbReference type="EC" id="2.4.2.3"/>
    </reaction>
</comment>
<dbReference type="EMBL" id="CP014859">
    <property type="protein sequence ID" value="AOS63359.1"/>
    <property type="molecule type" value="Genomic_DNA"/>
</dbReference>
<dbReference type="PANTHER" id="PTHR43691">
    <property type="entry name" value="URIDINE PHOSPHORYLASE"/>
    <property type="match status" value="1"/>
</dbReference>
<organism evidence="5 6">
    <name type="scientific">Actinoalloteichus hymeniacidonis</name>
    <dbReference type="NCBI Taxonomy" id="340345"/>
    <lineage>
        <taxon>Bacteria</taxon>
        <taxon>Bacillati</taxon>
        <taxon>Actinomycetota</taxon>
        <taxon>Actinomycetes</taxon>
        <taxon>Pseudonocardiales</taxon>
        <taxon>Pseudonocardiaceae</taxon>
        <taxon>Actinoalloteichus</taxon>
    </lineage>
</organism>
<dbReference type="EC" id="2.4.2.3" evidence="1"/>
<dbReference type="RefSeq" id="WP_069849086.1">
    <property type="nucleotide sequence ID" value="NZ_CP014859.1"/>
</dbReference>
<protein>
    <recommendedName>
        <fullName evidence="2">Uridine phosphorylase</fullName>
        <ecNumber evidence="1">2.4.2.3</ecNumber>
    </recommendedName>
</protein>
<dbReference type="SUPFAM" id="SSF53167">
    <property type="entry name" value="Purine and uridine phosphorylases"/>
    <property type="match status" value="1"/>
</dbReference>
<dbReference type="GO" id="GO:0005829">
    <property type="term" value="C:cytosol"/>
    <property type="evidence" value="ECO:0007669"/>
    <property type="project" value="TreeGrafter"/>
</dbReference>
<dbReference type="InterPro" id="IPR000845">
    <property type="entry name" value="Nucleoside_phosphorylase_d"/>
</dbReference>
<dbReference type="PANTHER" id="PTHR43691:SF11">
    <property type="entry name" value="FI09636P-RELATED"/>
    <property type="match status" value="1"/>
</dbReference>
<evidence type="ECO:0000313" key="6">
    <source>
        <dbReference type="Proteomes" id="UP000095210"/>
    </source>
</evidence>
<evidence type="ECO:0000256" key="3">
    <source>
        <dbReference type="ARBA" id="ARBA00048447"/>
    </source>
</evidence>
<dbReference type="Gene3D" id="3.40.50.1580">
    <property type="entry name" value="Nucleoside phosphorylase domain"/>
    <property type="match status" value="1"/>
</dbReference>
<name>A0AAC9MYE7_9PSEU</name>
<accession>A0AAC9MYE7</accession>
<dbReference type="CDD" id="cd17767">
    <property type="entry name" value="UP_EcUdp-like"/>
    <property type="match status" value="1"/>
</dbReference>
<evidence type="ECO:0000313" key="5">
    <source>
        <dbReference type="EMBL" id="AOS63359.1"/>
    </source>
</evidence>
<dbReference type="AlphaFoldDB" id="A0AAC9MYE7"/>
<dbReference type="InterPro" id="IPR035994">
    <property type="entry name" value="Nucleoside_phosphorylase_sf"/>
</dbReference>